<name>A0A1C2G3B8_9GAMM</name>
<comment type="caution">
    <text evidence="1">The sequence shown here is derived from an EMBL/GenBank/DDBJ whole genome shotgun (WGS) entry which is preliminary data.</text>
</comment>
<proteinExistence type="predicted"/>
<protein>
    <submittedName>
        <fullName evidence="1">Uncharacterized protein</fullName>
    </submittedName>
</protein>
<dbReference type="RefSeq" id="WP_065969150.1">
    <property type="nucleotide sequence ID" value="NZ_CP080624.1"/>
</dbReference>
<dbReference type="Proteomes" id="UP000253250">
    <property type="component" value="Unassembled WGS sequence"/>
</dbReference>
<accession>A0A1C2G3B8</accession>
<gene>
    <name evidence="1" type="ORF">C4900_01210</name>
</gene>
<reference evidence="1 2" key="1">
    <citation type="submission" date="2018-02" db="EMBL/GenBank/DDBJ databases">
        <title>Insights into the biology of acidophilic members of the Acidiferrobacteraceae family derived from comparative genomic analyses.</title>
        <authorList>
            <person name="Issotta F."/>
            <person name="Thyssen C."/>
            <person name="Mena C."/>
            <person name="Moya A."/>
            <person name="Bellenberg S."/>
            <person name="Sproer C."/>
            <person name="Covarrubias P.C."/>
            <person name="Sand W."/>
            <person name="Quatrini R."/>
            <person name="Vera M."/>
        </authorList>
    </citation>
    <scope>NUCLEOTIDE SEQUENCE [LARGE SCALE GENOMIC DNA]</scope>
    <source>
        <strain evidence="2">m-1</strain>
    </source>
</reference>
<dbReference type="OrthoDB" id="8548296at2"/>
<evidence type="ECO:0000313" key="2">
    <source>
        <dbReference type="Proteomes" id="UP000253250"/>
    </source>
</evidence>
<organism evidence="1 2">
    <name type="scientific">Acidiferrobacter thiooxydans</name>
    <dbReference type="NCBI Taxonomy" id="163359"/>
    <lineage>
        <taxon>Bacteria</taxon>
        <taxon>Pseudomonadati</taxon>
        <taxon>Pseudomonadota</taxon>
        <taxon>Gammaproteobacteria</taxon>
        <taxon>Acidiferrobacterales</taxon>
        <taxon>Acidiferrobacteraceae</taxon>
        <taxon>Acidiferrobacter</taxon>
    </lineage>
</organism>
<sequence length="78" mass="8286">MGVAEPFAADGSSETTAAHANPSVEEALAWLRRLSAYLSEHDINAMRGDLEQRIREHPGASIAIGFGVGVILGKLLSR</sequence>
<dbReference type="EMBL" id="PSYR01000001">
    <property type="protein sequence ID" value="RCN58445.1"/>
    <property type="molecule type" value="Genomic_DNA"/>
</dbReference>
<keyword evidence="2" id="KW-1185">Reference proteome</keyword>
<dbReference type="STRING" id="163359.A9R16_08580"/>
<evidence type="ECO:0000313" key="1">
    <source>
        <dbReference type="EMBL" id="RCN58445.1"/>
    </source>
</evidence>
<dbReference type="AlphaFoldDB" id="A0A1C2G3B8"/>